<sequence>MFVLYYIVGFRSIVTSRIGFNSQYVQARFGRFNEWKALLGYLVSRFNYSFLYSLQVFGCA</sequence>
<organism evidence="1">
    <name type="scientific">Utricularia reniformis</name>
    <dbReference type="NCBI Taxonomy" id="192314"/>
    <lineage>
        <taxon>Eukaryota</taxon>
        <taxon>Viridiplantae</taxon>
        <taxon>Streptophyta</taxon>
        <taxon>Embryophyta</taxon>
        <taxon>Tracheophyta</taxon>
        <taxon>Spermatophyta</taxon>
        <taxon>Magnoliopsida</taxon>
        <taxon>eudicotyledons</taxon>
        <taxon>Gunneridae</taxon>
        <taxon>Pentapetalae</taxon>
        <taxon>asterids</taxon>
        <taxon>lamiids</taxon>
        <taxon>Lamiales</taxon>
        <taxon>Lentibulariaceae</taxon>
        <taxon>Utricularia</taxon>
    </lineage>
</organism>
<gene>
    <name evidence="1" type="ORF">AEK19_MT1633</name>
</gene>
<accession>A0A1Y0B353</accession>
<evidence type="ECO:0000313" key="1">
    <source>
        <dbReference type="EMBL" id="ART31817.1"/>
    </source>
</evidence>
<geneLocation type="mitochondrion" evidence="1"/>
<dbReference type="AlphaFoldDB" id="A0A1Y0B353"/>
<dbReference type="EMBL" id="KY774314">
    <property type="protein sequence ID" value="ART31817.1"/>
    <property type="molecule type" value="Genomic_DNA"/>
</dbReference>
<proteinExistence type="predicted"/>
<keyword evidence="1" id="KW-0496">Mitochondrion</keyword>
<name>A0A1Y0B353_9LAMI</name>
<protein>
    <submittedName>
        <fullName evidence="1">Uncharacterized protein</fullName>
    </submittedName>
</protein>
<reference evidence="1" key="1">
    <citation type="submission" date="2017-03" db="EMBL/GenBank/DDBJ databases">
        <title>The mitochondrial genome of the carnivorous plant Utricularia reniformis (Lentibulariaceae): structure, comparative analysis and evolutionary landmarks.</title>
        <authorList>
            <person name="Silva S.R."/>
            <person name="Alvarenga D.O."/>
            <person name="Michael T.P."/>
            <person name="Miranda V.F.O."/>
            <person name="Varani A.M."/>
        </authorList>
    </citation>
    <scope>NUCLEOTIDE SEQUENCE</scope>
</reference>